<name>A0A518BGQ1_9BACT</name>
<sequence length="172" mass="19826">MSLGLTCIPMTSLPYLAGYSESLRTQALELLEAGELADRLRARYPDRHDVRSNKALQVYVQELKARHMKTSAPLGQVQFDDRLHVIHGALGLHTTSTRVQGAKLRKRRSIQVASLFKDTPPEFLRMIVVHELAHMKHGEHDRAFYRLCEHMEPEYHQLELDLRLFLTASEWA</sequence>
<dbReference type="EMBL" id="CP036287">
    <property type="protein sequence ID" value="QDU66169.1"/>
    <property type="molecule type" value="Genomic_DNA"/>
</dbReference>
<dbReference type="InterPro" id="IPR053136">
    <property type="entry name" value="UTP_pyrophosphatase-like"/>
</dbReference>
<evidence type="ECO:0000259" key="1">
    <source>
        <dbReference type="Pfam" id="PF01863"/>
    </source>
</evidence>
<evidence type="ECO:0000313" key="3">
    <source>
        <dbReference type="Proteomes" id="UP000316921"/>
    </source>
</evidence>
<keyword evidence="3" id="KW-1185">Reference proteome</keyword>
<accession>A0A518BGQ1</accession>
<organism evidence="2 3">
    <name type="scientific">Engelhardtia mirabilis</name>
    <dbReference type="NCBI Taxonomy" id="2528011"/>
    <lineage>
        <taxon>Bacteria</taxon>
        <taxon>Pseudomonadati</taxon>
        <taxon>Planctomycetota</taxon>
        <taxon>Planctomycetia</taxon>
        <taxon>Planctomycetia incertae sedis</taxon>
        <taxon>Engelhardtia</taxon>
    </lineage>
</organism>
<gene>
    <name evidence="2" type="ORF">Pla133_12350</name>
</gene>
<dbReference type="Pfam" id="PF01863">
    <property type="entry name" value="YgjP-like"/>
    <property type="match status" value="1"/>
</dbReference>
<protein>
    <submittedName>
        <fullName evidence="2">WLM domain protein</fullName>
    </submittedName>
</protein>
<reference evidence="2 3" key="1">
    <citation type="submission" date="2019-02" db="EMBL/GenBank/DDBJ databases">
        <title>Deep-cultivation of Planctomycetes and their phenomic and genomic characterization uncovers novel biology.</title>
        <authorList>
            <person name="Wiegand S."/>
            <person name="Jogler M."/>
            <person name="Boedeker C."/>
            <person name="Pinto D."/>
            <person name="Vollmers J."/>
            <person name="Rivas-Marin E."/>
            <person name="Kohn T."/>
            <person name="Peeters S.H."/>
            <person name="Heuer A."/>
            <person name="Rast P."/>
            <person name="Oberbeckmann S."/>
            <person name="Bunk B."/>
            <person name="Jeske O."/>
            <person name="Meyerdierks A."/>
            <person name="Storesund J.E."/>
            <person name="Kallscheuer N."/>
            <person name="Luecker S."/>
            <person name="Lage O.M."/>
            <person name="Pohl T."/>
            <person name="Merkel B.J."/>
            <person name="Hornburger P."/>
            <person name="Mueller R.-W."/>
            <person name="Bruemmer F."/>
            <person name="Labrenz M."/>
            <person name="Spormann A.M."/>
            <person name="Op den Camp H."/>
            <person name="Overmann J."/>
            <person name="Amann R."/>
            <person name="Jetten M.S.M."/>
            <person name="Mascher T."/>
            <person name="Medema M.H."/>
            <person name="Devos D.P."/>
            <person name="Kaster A.-K."/>
            <person name="Ovreas L."/>
            <person name="Rohde M."/>
            <person name="Galperin M.Y."/>
            <person name="Jogler C."/>
        </authorList>
    </citation>
    <scope>NUCLEOTIDE SEQUENCE [LARGE SCALE GENOMIC DNA]</scope>
    <source>
        <strain evidence="2 3">Pla133</strain>
    </source>
</reference>
<proteinExistence type="predicted"/>
<feature type="domain" description="YgjP-like metallopeptidase" evidence="1">
    <location>
        <begin position="92"/>
        <end position="162"/>
    </location>
</feature>
<evidence type="ECO:0000313" key="2">
    <source>
        <dbReference type="EMBL" id="QDU66169.1"/>
    </source>
</evidence>
<dbReference type="InterPro" id="IPR002725">
    <property type="entry name" value="YgjP-like_metallopeptidase"/>
</dbReference>
<dbReference type="PANTHER" id="PTHR30399">
    <property type="entry name" value="UNCHARACTERIZED PROTEIN YGJP"/>
    <property type="match status" value="1"/>
</dbReference>
<dbReference type="Gene3D" id="3.30.2010.10">
    <property type="entry name" value="Metalloproteases ('zincins'), catalytic domain"/>
    <property type="match status" value="1"/>
</dbReference>
<dbReference type="KEGG" id="pbap:Pla133_12350"/>
<dbReference type="CDD" id="cd07344">
    <property type="entry name" value="M48_yhfN_like"/>
    <property type="match status" value="1"/>
</dbReference>
<dbReference type="Proteomes" id="UP000316921">
    <property type="component" value="Chromosome"/>
</dbReference>
<dbReference type="AlphaFoldDB" id="A0A518BGQ1"/>
<dbReference type="PANTHER" id="PTHR30399:SF1">
    <property type="entry name" value="UTP PYROPHOSPHATASE"/>
    <property type="match status" value="1"/>
</dbReference>